<reference evidence="1 2" key="1">
    <citation type="submission" date="2023-07" db="EMBL/GenBank/DDBJ databases">
        <title>Sequencing the genomes of 1000 actinobacteria strains.</title>
        <authorList>
            <person name="Klenk H.-P."/>
        </authorList>
    </citation>
    <scope>NUCLEOTIDE SEQUENCE [LARGE SCALE GENOMIC DNA]</scope>
    <source>
        <strain evidence="1 2">DSM 44710</strain>
    </source>
</reference>
<gene>
    <name evidence="1" type="ORF">J2S43_003732</name>
</gene>
<sequence length="139" mass="14772">MAPVPTNRLTMTLDGVDVTPQVSRAVVTSEETDRDFISFADAAAGGGRDYNLELTYVQDLADGSVWDLVWSHAGEEVDVVVRPFGNLTPTPTQPHFIGTVVISEGDTDLIGGEADASATARFTSEATWAFVAKPTKVTA</sequence>
<dbReference type="EMBL" id="JAUSRA010000001">
    <property type="protein sequence ID" value="MDP9795220.1"/>
    <property type="molecule type" value="Genomic_DNA"/>
</dbReference>
<protein>
    <submittedName>
        <fullName evidence="1">Uncharacterized protein</fullName>
    </submittedName>
</protein>
<accession>A0ABT9MUW8</accession>
<evidence type="ECO:0000313" key="1">
    <source>
        <dbReference type="EMBL" id="MDP9795220.1"/>
    </source>
</evidence>
<organism evidence="1 2">
    <name type="scientific">Catenuloplanes nepalensis</name>
    <dbReference type="NCBI Taxonomy" id="587533"/>
    <lineage>
        <taxon>Bacteria</taxon>
        <taxon>Bacillati</taxon>
        <taxon>Actinomycetota</taxon>
        <taxon>Actinomycetes</taxon>
        <taxon>Micromonosporales</taxon>
        <taxon>Micromonosporaceae</taxon>
        <taxon>Catenuloplanes</taxon>
    </lineage>
</organism>
<name>A0ABT9MUW8_9ACTN</name>
<dbReference type="RefSeq" id="WP_306830847.1">
    <property type="nucleotide sequence ID" value="NZ_JAUSRA010000001.1"/>
</dbReference>
<dbReference type="Proteomes" id="UP001240984">
    <property type="component" value="Unassembled WGS sequence"/>
</dbReference>
<keyword evidence="2" id="KW-1185">Reference proteome</keyword>
<evidence type="ECO:0000313" key="2">
    <source>
        <dbReference type="Proteomes" id="UP001240984"/>
    </source>
</evidence>
<proteinExistence type="predicted"/>
<comment type="caution">
    <text evidence="1">The sequence shown here is derived from an EMBL/GenBank/DDBJ whole genome shotgun (WGS) entry which is preliminary data.</text>
</comment>